<keyword evidence="1" id="KW-0805">Transcription regulation</keyword>
<dbReference type="InterPro" id="IPR036390">
    <property type="entry name" value="WH_DNA-bd_sf"/>
</dbReference>
<evidence type="ECO:0000313" key="4">
    <source>
        <dbReference type="EMBL" id="RCX17760.1"/>
    </source>
</evidence>
<dbReference type="PIRSF" id="PIRSF016838">
    <property type="entry name" value="PafC"/>
    <property type="match status" value="1"/>
</dbReference>
<dbReference type="Gene3D" id="1.10.10.10">
    <property type="entry name" value="Winged helix-like DNA-binding domain superfamily/Winged helix DNA-binding domain"/>
    <property type="match status" value="1"/>
</dbReference>
<dbReference type="GO" id="GO:0003677">
    <property type="term" value="F:DNA binding"/>
    <property type="evidence" value="ECO:0007669"/>
    <property type="project" value="UniProtKB-KW"/>
</dbReference>
<evidence type="ECO:0000256" key="1">
    <source>
        <dbReference type="ARBA" id="ARBA00023015"/>
    </source>
</evidence>
<dbReference type="InterPro" id="IPR013196">
    <property type="entry name" value="HTH_11"/>
</dbReference>
<dbReference type="PROSITE" id="PS52050">
    <property type="entry name" value="WYL"/>
    <property type="match status" value="1"/>
</dbReference>
<comment type="caution">
    <text evidence="4">The sequence shown here is derived from an EMBL/GenBank/DDBJ whole genome shotgun (WGS) entry which is preliminary data.</text>
</comment>
<dbReference type="Pfam" id="PF25583">
    <property type="entry name" value="WCX"/>
    <property type="match status" value="1"/>
</dbReference>
<dbReference type="GO" id="GO:0003700">
    <property type="term" value="F:DNA-binding transcription factor activity"/>
    <property type="evidence" value="ECO:0007669"/>
    <property type="project" value="InterPro"/>
</dbReference>
<evidence type="ECO:0000256" key="2">
    <source>
        <dbReference type="ARBA" id="ARBA00023163"/>
    </source>
</evidence>
<dbReference type="Proteomes" id="UP000253090">
    <property type="component" value="Unassembled WGS sequence"/>
</dbReference>
<dbReference type="EMBL" id="QPJW01000008">
    <property type="protein sequence ID" value="RCX17760.1"/>
    <property type="molecule type" value="Genomic_DNA"/>
</dbReference>
<dbReference type="InterPro" id="IPR001034">
    <property type="entry name" value="DeoR_HTH"/>
</dbReference>
<protein>
    <submittedName>
        <fullName evidence="4">Putative DNA-binding transcriptional regulator YafY</fullName>
    </submittedName>
</protein>
<dbReference type="OrthoDB" id="9815009at2"/>
<evidence type="ECO:0000313" key="5">
    <source>
        <dbReference type="Proteomes" id="UP000253090"/>
    </source>
</evidence>
<evidence type="ECO:0000259" key="3">
    <source>
        <dbReference type="PROSITE" id="PS51000"/>
    </source>
</evidence>
<keyword evidence="4" id="KW-0238">DNA-binding</keyword>
<dbReference type="InterPro" id="IPR036388">
    <property type="entry name" value="WH-like_DNA-bd_sf"/>
</dbReference>
<dbReference type="Pfam" id="PF13280">
    <property type="entry name" value="WYL"/>
    <property type="match status" value="1"/>
</dbReference>
<organism evidence="4 5">
    <name type="scientific">Fontibacillus phaseoli</name>
    <dbReference type="NCBI Taxonomy" id="1416533"/>
    <lineage>
        <taxon>Bacteria</taxon>
        <taxon>Bacillati</taxon>
        <taxon>Bacillota</taxon>
        <taxon>Bacilli</taxon>
        <taxon>Bacillales</taxon>
        <taxon>Paenibacillaceae</taxon>
        <taxon>Fontibacillus</taxon>
    </lineage>
</organism>
<dbReference type="Pfam" id="PF08279">
    <property type="entry name" value="HTH_11"/>
    <property type="match status" value="1"/>
</dbReference>
<dbReference type="PANTHER" id="PTHR34580:SF1">
    <property type="entry name" value="PROTEIN PAFC"/>
    <property type="match status" value="1"/>
</dbReference>
<dbReference type="SUPFAM" id="SSF46785">
    <property type="entry name" value="Winged helix' DNA-binding domain"/>
    <property type="match status" value="1"/>
</dbReference>
<name>A0A369B8A6_9BACL</name>
<dbReference type="InterPro" id="IPR057727">
    <property type="entry name" value="WCX_dom"/>
</dbReference>
<proteinExistence type="predicted"/>
<dbReference type="PANTHER" id="PTHR34580">
    <property type="match status" value="1"/>
</dbReference>
<reference evidence="4 5" key="1">
    <citation type="submission" date="2018-07" db="EMBL/GenBank/DDBJ databases">
        <title>Genomic Encyclopedia of Type Strains, Phase III (KMG-III): the genomes of soil and plant-associated and newly described type strains.</title>
        <authorList>
            <person name="Whitman W."/>
        </authorList>
    </citation>
    <scope>NUCLEOTIDE SEQUENCE [LARGE SCALE GENOMIC DNA]</scope>
    <source>
        <strain evidence="4 5">CECT 8333</strain>
    </source>
</reference>
<dbReference type="PROSITE" id="PS51000">
    <property type="entry name" value="HTH_DEOR_2"/>
    <property type="match status" value="1"/>
</dbReference>
<feature type="domain" description="HTH deoR-type" evidence="3">
    <location>
        <begin position="2"/>
        <end position="57"/>
    </location>
</feature>
<dbReference type="InterPro" id="IPR026881">
    <property type="entry name" value="WYL_dom"/>
</dbReference>
<gene>
    <name evidence="4" type="ORF">DFP94_108121</name>
</gene>
<keyword evidence="5" id="KW-1185">Reference proteome</keyword>
<dbReference type="InterPro" id="IPR051534">
    <property type="entry name" value="CBASS_pafABC_assoc_protein"/>
</dbReference>
<sequence length="311" mass="35315">MKLDRLLAITMTLLNQPRVNATELAERFEVSLRTIYRDMESINQAGIPIVSFPGSDGGYEIMPSYRIDKQILSLDDFSAIYSALRGARSATNNSDLDGLMEKLGALMTHQTGVAGTEAAVDLDFTPSPSDRDKIAPLGRAIKDLNLVRLKYLDGKGLETDRTVEPMGLFLKGYVWYLYGYCLARSDIRVLRLSRILETTILPNKFKRREYSLHDVEKQFMQRVDFKQVKAVLRFSPELKTRVRDEFGFGEIITNPDGTLTVIAHYSSEEQAIRQILKYSYHATLVEPPELVEQLKRHIAAMAEKYDVKPIS</sequence>
<keyword evidence="2" id="KW-0804">Transcription</keyword>
<dbReference type="AlphaFoldDB" id="A0A369B8A6"/>
<dbReference type="RefSeq" id="WP_114497857.1">
    <property type="nucleotide sequence ID" value="NZ_QPJW01000008.1"/>
</dbReference>
<accession>A0A369B8A6</accession>
<dbReference type="InterPro" id="IPR028349">
    <property type="entry name" value="PafC-like"/>
</dbReference>